<evidence type="ECO:0000313" key="1">
    <source>
        <dbReference type="EMBL" id="XIA18172.1"/>
    </source>
</evidence>
<reference evidence="1" key="1">
    <citation type="submission" date="2024-10" db="EMBL/GenBank/DDBJ databases">
        <authorList>
            <person name="Lesea H.P."/>
            <person name="Kuehl J.V."/>
            <person name="Chandonia J.-M."/>
        </authorList>
    </citation>
    <scope>NUCLEOTIDE SEQUENCE</scope>
    <source>
        <strain evidence="1">FW102-FHT14D07</strain>
    </source>
</reference>
<accession>A0AB74UPM5</accession>
<dbReference type="RefSeq" id="WP_395120715.1">
    <property type="nucleotide sequence ID" value="NZ_CP170721.1"/>
</dbReference>
<organism evidence="1">
    <name type="scientific">Rhodanobacter sp. FW102-FHT14D07</name>
    <dbReference type="NCBI Taxonomy" id="3351462"/>
    <lineage>
        <taxon>Bacteria</taxon>
        <taxon>Pseudomonadati</taxon>
        <taxon>Pseudomonadota</taxon>
        <taxon>Gammaproteobacteria</taxon>
        <taxon>Lysobacterales</taxon>
        <taxon>Rhodanobacteraceae</taxon>
        <taxon>Rhodanobacter</taxon>
    </lineage>
</organism>
<sequence length="200" mass="21579">MTTSTTEVMEVKVWELKSGSVNDFAPLVFASDRDIESGMFDASGASLSWSEKPRVEIFVEPGKKEPKPLADISALTPGALVMNDKAKAALAPFLSRFGQFLEMDCAGEPRWFYNVTNLISCIDEARSAKRPSGSLVREEFFDDKIPVDAAVFKDPLTAAAVLYVNEAGKAALEAIVTDAAIVGLAIAELGPPPKKPRPCR</sequence>
<proteinExistence type="predicted"/>
<protein>
    <submittedName>
        <fullName evidence="1">Uncharacterized protein</fullName>
    </submittedName>
</protein>
<gene>
    <name evidence="1" type="ORF">ACFYG5_16650</name>
</gene>
<name>A0AB74UPM5_9GAMM</name>
<dbReference type="AlphaFoldDB" id="A0AB74UPM5"/>
<dbReference type="EMBL" id="CP170721">
    <property type="protein sequence ID" value="XIA18172.1"/>
    <property type="molecule type" value="Genomic_DNA"/>
</dbReference>